<dbReference type="PATRIC" id="fig|1411148.3.peg.410"/>
<accession>W2C870</accession>
<evidence type="ECO:0000259" key="1">
    <source>
        <dbReference type="Pfam" id="PF01243"/>
    </source>
</evidence>
<dbReference type="Pfam" id="PF01243">
    <property type="entry name" value="PNPOx_N"/>
    <property type="match status" value="1"/>
</dbReference>
<sequence>MQTALDFLRQHNEVTFATCEANRPKLRIFQIMRQDDTTLYFATAPQKDVYRQLQTNPHVEILAMADRVSVRCAGEVDFHVDDTLRRWIYDHNPVLPRLYSSYDKLAYFALPIAEMDYYDLRPTPPIFRHFNLREGTEGAGFVGERFSNK</sequence>
<dbReference type="Gene3D" id="2.30.110.10">
    <property type="entry name" value="Electron Transport, Fmn-binding Protein, Chain A"/>
    <property type="match status" value="1"/>
</dbReference>
<proteinExistence type="predicted"/>
<feature type="domain" description="Pyridoxamine 5'-phosphate oxidase N-terminal" evidence="1">
    <location>
        <begin position="4"/>
        <end position="87"/>
    </location>
</feature>
<dbReference type="SUPFAM" id="SSF50475">
    <property type="entry name" value="FMN-binding split barrel"/>
    <property type="match status" value="1"/>
</dbReference>
<comment type="caution">
    <text evidence="2">The sequence shown here is derived from an EMBL/GenBank/DDBJ whole genome shotgun (WGS) entry which is preliminary data.</text>
</comment>
<evidence type="ECO:0000313" key="2">
    <source>
        <dbReference type="EMBL" id="ETK02692.1"/>
    </source>
</evidence>
<dbReference type="InterPro" id="IPR011576">
    <property type="entry name" value="Pyridox_Oxase_N"/>
</dbReference>
<evidence type="ECO:0000313" key="3">
    <source>
        <dbReference type="Proteomes" id="UP000018837"/>
    </source>
</evidence>
<organism evidence="2 3">
    <name type="scientific">Tannerella sp. oral taxon BU063 isolate Cell 2</name>
    <dbReference type="NCBI Taxonomy" id="1411148"/>
    <lineage>
        <taxon>Bacteria</taxon>
        <taxon>Pseudomonadati</taxon>
        <taxon>Bacteroidota</taxon>
        <taxon>Bacteroidia</taxon>
        <taxon>Bacteroidales</taxon>
        <taxon>Tannerellaceae</taxon>
        <taxon>Tannerella</taxon>
    </lineage>
</organism>
<dbReference type="InterPro" id="IPR012349">
    <property type="entry name" value="Split_barrel_FMN-bd"/>
</dbReference>
<gene>
    <name evidence="2" type="ORF">N425_03215</name>
</gene>
<dbReference type="AlphaFoldDB" id="W2C870"/>
<name>W2C870_9BACT</name>
<protein>
    <submittedName>
        <fullName evidence="2">Pyridoxamine 5-phosphate oxidase</fullName>
    </submittedName>
</protein>
<reference evidence="2 3" key="1">
    <citation type="submission" date="2013-11" db="EMBL/GenBank/DDBJ databases">
        <title>Single cell genomics of uncultured Tannerella BU063 (oral taxon 286).</title>
        <authorList>
            <person name="Beall C.J."/>
            <person name="Campbell A.G."/>
            <person name="Griffen A.L."/>
            <person name="Podar M."/>
            <person name="Leys E.J."/>
        </authorList>
    </citation>
    <scope>NUCLEOTIDE SEQUENCE [LARGE SCALE GENOMIC DNA]</scope>
    <source>
        <strain evidence="2">Cell 2</strain>
    </source>
</reference>
<dbReference type="Proteomes" id="UP000018837">
    <property type="component" value="Unassembled WGS sequence"/>
</dbReference>
<dbReference type="EMBL" id="AYUF01000311">
    <property type="protein sequence ID" value="ETK02692.1"/>
    <property type="molecule type" value="Genomic_DNA"/>
</dbReference>